<sequence>MQKISLLLLSALLTACSSTIGQERNYHVEHYLDASTDNSIAQWRKARLIGRDALVAIYPDGHFEIVEAVTRTRYISPSMSPYVNDFVQCYLNMRGIYKATPVILQAPCDRDPERWRHHGFHGLMGSGFGFGGYHGVSVGIGGGHRNMGIGIGLGL</sequence>
<protein>
    <recommendedName>
        <fullName evidence="4">Lipoprotein</fullName>
    </recommendedName>
</protein>
<dbReference type="OrthoDB" id="9973364at2"/>
<feature type="chain" id="PRO_5016730953" description="Lipoprotein" evidence="1">
    <location>
        <begin position="22"/>
        <end position="155"/>
    </location>
</feature>
<dbReference type="EMBL" id="UHIA01000004">
    <property type="protein sequence ID" value="SUO96559.1"/>
    <property type="molecule type" value="Genomic_DNA"/>
</dbReference>
<dbReference type="PROSITE" id="PS51257">
    <property type="entry name" value="PROKAR_LIPOPROTEIN"/>
    <property type="match status" value="1"/>
</dbReference>
<evidence type="ECO:0000256" key="1">
    <source>
        <dbReference type="SAM" id="SignalP"/>
    </source>
</evidence>
<gene>
    <name evidence="2" type="ORF">NCTC10717_01057</name>
</gene>
<dbReference type="RefSeq" id="WP_115218317.1">
    <property type="nucleotide sequence ID" value="NZ_UHIA01000004.1"/>
</dbReference>
<proteinExistence type="predicted"/>
<evidence type="ECO:0000313" key="2">
    <source>
        <dbReference type="EMBL" id="SUO96559.1"/>
    </source>
</evidence>
<evidence type="ECO:0008006" key="4">
    <source>
        <dbReference type="Google" id="ProtNLM"/>
    </source>
</evidence>
<evidence type="ECO:0000313" key="3">
    <source>
        <dbReference type="Proteomes" id="UP000254575"/>
    </source>
</evidence>
<reference evidence="2 3" key="1">
    <citation type="submission" date="2018-06" db="EMBL/GenBank/DDBJ databases">
        <authorList>
            <consortium name="Pathogen Informatics"/>
            <person name="Doyle S."/>
        </authorList>
    </citation>
    <scope>NUCLEOTIDE SEQUENCE [LARGE SCALE GENOMIC DNA]</scope>
    <source>
        <strain evidence="2 3">NCTC10717</strain>
    </source>
</reference>
<keyword evidence="3" id="KW-1185">Reference proteome</keyword>
<feature type="signal peptide" evidence="1">
    <location>
        <begin position="1"/>
        <end position="21"/>
    </location>
</feature>
<accession>A0A380MVF3</accession>
<keyword evidence="1" id="KW-0732">Signal</keyword>
<organism evidence="2 3">
    <name type="scientific">Suttonella indologenes</name>
    <dbReference type="NCBI Taxonomy" id="13276"/>
    <lineage>
        <taxon>Bacteria</taxon>
        <taxon>Pseudomonadati</taxon>
        <taxon>Pseudomonadota</taxon>
        <taxon>Gammaproteobacteria</taxon>
        <taxon>Cardiobacteriales</taxon>
        <taxon>Cardiobacteriaceae</taxon>
        <taxon>Suttonella</taxon>
    </lineage>
</organism>
<dbReference type="Proteomes" id="UP000254575">
    <property type="component" value="Unassembled WGS sequence"/>
</dbReference>
<dbReference type="AlphaFoldDB" id="A0A380MVF3"/>
<name>A0A380MVF3_9GAMM</name>